<dbReference type="GO" id="GO:0003824">
    <property type="term" value="F:catalytic activity"/>
    <property type="evidence" value="ECO:0007669"/>
    <property type="project" value="InterPro"/>
</dbReference>
<proteinExistence type="predicted"/>
<dbReference type="Proteomes" id="UP000543030">
    <property type="component" value="Unassembled WGS sequence"/>
</dbReference>
<evidence type="ECO:0008006" key="3">
    <source>
        <dbReference type="Google" id="ProtNLM"/>
    </source>
</evidence>
<dbReference type="RefSeq" id="WP_184096651.1">
    <property type="nucleotide sequence ID" value="NZ_JACHHN010000001.1"/>
</dbReference>
<dbReference type="GO" id="GO:0005975">
    <property type="term" value="P:carbohydrate metabolic process"/>
    <property type="evidence" value="ECO:0007669"/>
    <property type="project" value="InterPro"/>
</dbReference>
<protein>
    <recommendedName>
        <fullName evidence="3">Galactose mutarotase-like enzyme</fullName>
    </recommendedName>
</protein>
<reference evidence="1 2" key="1">
    <citation type="submission" date="2020-08" db="EMBL/GenBank/DDBJ databases">
        <title>Genomic Encyclopedia of Type Strains, Phase IV (KMG-IV): sequencing the most valuable type-strain genomes for metagenomic binning, comparative biology and taxonomic classification.</title>
        <authorList>
            <person name="Goeker M."/>
        </authorList>
    </citation>
    <scope>NUCLEOTIDE SEQUENCE [LARGE SCALE GENOMIC DNA]</scope>
    <source>
        <strain evidence="1 2">DSM 18233</strain>
    </source>
</reference>
<gene>
    <name evidence="1" type="ORF">HNQ50_000200</name>
</gene>
<dbReference type="GO" id="GO:0030246">
    <property type="term" value="F:carbohydrate binding"/>
    <property type="evidence" value="ECO:0007669"/>
    <property type="project" value="InterPro"/>
</dbReference>
<sequence>MQREDATRCLLVWPHGTACIEKRGGMLGPVDFRLPHDRHLQPFYVAPWADDPALPGLLRTMRGEWPCVPFSRNTIPQDLAPGWRKRIPADPAYSLPHGPGANQPWQLLARDALGITLGIEYPHDSAIALLRREIRADPDAPALDISLTLYPRRDTVMPVALHPTFRMPTETGGLLLQPGTFEQALTFPTAFEPASRLAPNTSASSLAAIPGKDGQTVDLRHLPLASATEELLQLVNSEGRFDLCYRQEEARVSLSWDAAALPDVVLWISNGGRPDAPWLGRNFALGVEPVNGIFELGGVAQPPPEHPLFARGLALQAGQARTIRYRIAVSPHLPAGV</sequence>
<organism evidence="1 2">
    <name type="scientific">Silvimonas terrae</name>
    <dbReference type="NCBI Taxonomy" id="300266"/>
    <lineage>
        <taxon>Bacteria</taxon>
        <taxon>Pseudomonadati</taxon>
        <taxon>Pseudomonadota</taxon>
        <taxon>Betaproteobacteria</taxon>
        <taxon>Neisseriales</taxon>
        <taxon>Chitinibacteraceae</taxon>
        <taxon>Silvimonas</taxon>
    </lineage>
</organism>
<dbReference type="InterPro" id="IPR011013">
    <property type="entry name" value="Gal_mutarotase_sf_dom"/>
</dbReference>
<accession>A0A840RAX3</accession>
<comment type="caution">
    <text evidence="1">The sequence shown here is derived from an EMBL/GenBank/DDBJ whole genome shotgun (WGS) entry which is preliminary data.</text>
</comment>
<dbReference type="EMBL" id="JACHHN010000001">
    <property type="protein sequence ID" value="MBB5189490.1"/>
    <property type="molecule type" value="Genomic_DNA"/>
</dbReference>
<name>A0A840RAX3_9NEIS</name>
<dbReference type="AlphaFoldDB" id="A0A840RAX3"/>
<keyword evidence="2" id="KW-1185">Reference proteome</keyword>
<dbReference type="Gene3D" id="2.70.98.10">
    <property type="match status" value="1"/>
</dbReference>
<evidence type="ECO:0000313" key="2">
    <source>
        <dbReference type="Proteomes" id="UP000543030"/>
    </source>
</evidence>
<evidence type="ECO:0000313" key="1">
    <source>
        <dbReference type="EMBL" id="MBB5189490.1"/>
    </source>
</evidence>
<dbReference type="InterPro" id="IPR014718">
    <property type="entry name" value="GH-type_carb-bd"/>
</dbReference>
<dbReference type="SUPFAM" id="SSF74650">
    <property type="entry name" value="Galactose mutarotase-like"/>
    <property type="match status" value="1"/>
</dbReference>